<dbReference type="EC" id="2.7.3.-" evidence="2"/>
<sequence>EPRSAGPHRPTYPPGRSQPAGTAAVPPWLASAFWRERLQGAGSAAASGAVPPSAAAGRVRGRGGRARPHRAGAGPGPRDRPWRRQRRAALPGGHRVQPLGAGLSGLRCRTHRQCRRGRYPAAAGAGQRNPLPDRHDTPPRRADPADRRGKRACRVRPARKRNARDRAAGGAAGRAARGARGRRLARRAQPHPLGARATGTGRDAAVGRAPGAGTPAGDRAGRHAPLRPLCDGDFGHRDAGDGRLHADDGNPSRPGAQGHVRAAAHLAVGRVQQGDGRARGRGRFRTEVFRARTGRPHRRAHRRAGL</sequence>
<feature type="compositionally biased region" description="Low complexity" evidence="1">
    <location>
        <begin position="119"/>
        <end position="128"/>
    </location>
</feature>
<proteinExistence type="predicted"/>
<evidence type="ECO:0000313" key="2">
    <source>
        <dbReference type="EMBL" id="CAA9337602.1"/>
    </source>
</evidence>
<feature type="compositionally biased region" description="Basic residues" evidence="1">
    <location>
        <begin position="177"/>
        <end position="189"/>
    </location>
</feature>
<feature type="compositionally biased region" description="Low complexity" evidence="1">
    <location>
        <begin position="194"/>
        <end position="209"/>
    </location>
</feature>
<feature type="compositionally biased region" description="Basic and acidic residues" evidence="1">
    <location>
        <begin position="131"/>
        <end position="147"/>
    </location>
</feature>
<feature type="compositionally biased region" description="Low complexity" evidence="1">
    <location>
        <begin position="40"/>
        <end position="58"/>
    </location>
</feature>
<protein>
    <submittedName>
        <fullName evidence="2">Chemotaxis protein CheV</fullName>
        <ecNumber evidence="2">2.7.3.-</ecNumber>
    </submittedName>
</protein>
<feature type="non-terminal residue" evidence="2">
    <location>
        <position position="306"/>
    </location>
</feature>
<organism evidence="2">
    <name type="scientific">uncultured Lysobacter sp</name>
    <dbReference type="NCBI Taxonomy" id="271060"/>
    <lineage>
        <taxon>Bacteria</taxon>
        <taxon>Pseudomonadati</taxon>
        <taxon>Pseudomonadota</taxon>
        <taxon>Gammaproteobacteria</taxon>
        <taxon>Lysobacterales</taxon>
        <taxon>Lysobacteraceae</taxon>
        <taxon>Lysobacter</taxon>
        <taxon>environmental samples</taxon>
    </lineage>
</organism>
<keyword evidence="2" id="KW-0808">Transferase</keyword>
<dbReference type="EMBL" id="CADCUA010000484">
    <property type="protein sequence ID" value="CAA9337602.1"/>
    <property type="molecule type" value="Genomic_DNA"/>
</dbReference>
<feature type="region of interest" description="Disordered" evidence="1">
    <location>
        <begin position="40"/>
        <end position="83"/>
    </location>
</feature>
<feature type="compositionally biased region" description="Basic residues" evidence="1">
    <location>
        <begin position="148"/>
        <end position="163"/>
    </location>
</feature>
<feature type="non-terminal residue" evidence="2">
    <location>
        <position position="1"/>
    </location>
</feature>
<name>A0A6J4LMN7_9GAMM</name>
<dbReference type="AlphaFoldDB" id="A0A6J4LMN7"/>
<feature type="compositionally biased region" description="Basic and acidic residues" evidence="1">
    <location>
        <begin position="233"/>
        <end position="250"/>
    </location>
</feature>
<reference evidence="2" key="1">
    <citation type="submission" date="2020-02" db="EMBL/GenBank/DDBJ databases">
        <authorList>
            <person name="Meier V. D."/>
        </authorList>
    </citation>
    <scope>NUCLEOTIDE SEQUENCE</scope>
    <source>
        <strain evidence="2">AVDCRST_MAG71</strain>
    </source>
</reference>
<feature type="compositionally biased region" description="Basic residues" evidence="1">
    <location>
        <begin position="59"/>
        <end position="70"/>
    </location>
</feature>
<accession>A0A6J4LMN7</accession>
<feature type="region of interest" description="Disordered" evidence="1">
    <location>
        <begin position="1"/>
        <end position="24"/>
    </location>
</feature>
<gene>
    <name evidence="2" type="ORF">AVDCRST_MAG71-2091</name>
</gene>
<dbReference type="GO" id="GO:0016740">
    <property type="term" value="F:transferase activity"/>
    <property type="evidence" value="ECO:0007669"/>
    <property type="project" value="UniProtKB-KW"/>
</dbReference>
<evidence type="ECO:0000256" key="1">
    <source>
        <dbReference type="SAM" id="MobiDB-lite"/>
    </source>
</evidence>
<feature type="region of interest" description="Disordered" evidence="1">
    <location>
        <begin position="118"/>
        <end position="257"/>
    </location>
</feature>